<keyword evidence="3" id="KW-0812">Transmembrane</keyword>
<evidence type="ECO:0000259" key="4">
    <source>
        <dbReference type="SMART" id="SM00382"/>
    </source>
</evidence>
<protein>
    <submittedName>
        <fullName evidence="5">AAA ATPase, central region</fullName>
    </submittedName>
</protein>
<dbReference type="CDD" id="cd19481">
    <property type="entry name" value="RecA-like_protease"/>
    <property type="match status" value="1"/>
</dbReference>
<accession>Q132W0</accession>
<dbReference type="Gene3D" id="3.40.50.300">
    <property type="entry name" value="P-loop containing nucleotide triphosphate hydrolases"/>
    <property type="match status" value="1"/>
</dbReference>
<dbReference type="BioCyc" id="RPAL316057:RPD_RS18380-MONOMER"/>
<dbReference type="SUPFAM" id="SSF140990">
    <property type="entry name" value="FtsH protease domain-like"/>
    <property type="match status" value="1"/>
</dbReference>
<dbReference type="Gene3D" id="1.20.58.760">
    <property type="entry name" value="Peptidase M41"/>
    <property type="match status" value="1"/>
</dbReference>
<dbReference type="PANTHER" id="PTHR23076:SF97">
    <property type="entry name" value="ATP-DEPENDENT ZINC METALLOPROTEASE YME1L1"/>
    <property type="match status" value="1"/>
</dbReference>
<gene>
    <name evidence="5" type="ordered locus">RPD_3656</name>
</gene>
<dbReference type="InterPro" id="IPR003960">
    <property type="entry name" value="ATPase_AAA_CS"/>
</dbReference>
<reference evidence="5 6" key="1">
    <citation type="submission" date="2006-03" db="EMBL/GenBank/DDBJ databases">
        <title>Complete sequence of Rhodopseudomonas palustris BisB5.</title>
        <authorList>
            <consortium name="US DOE Joint Genome Institute"/>
            <person name="Copeland A."/>
            <person name="Lucas S."/>
            <person name="Lapidus A."/>
            <person name="Barry K."/>
            <person name="Detter J.C."/>
            <person name="Glavina del Rio T."/>
            <person name="Hammon N."/>
            <person name="Israni S."/>
            <person name="Dalin E."/>
            <person name="Tice H."/>
            <person name="Pitluck S."/>
            <person name="Chain P."/>
            <person name="Malfatti S."/>
            <person name="Shin M."/>
            <person name="Vergez L."/>
            <person name="Schmutz J."/>
            <person name="Larimer F."/>
            <person name="Land M."/>
            <person name="Hauser L."/>
            <person name="Pelletier D.A."/>
            <person name="Kyrpides N."/>
            <person name="Lykidis A."/>
            <person name="Oda Y."/>
            <person name="Harwood C.S."/>
            <person name="Richardson P."/>
        </authorList>
    </citation>
    <scope>NUCLEOTIDE SEQUENCE [LARGE SCALE GENOMIC DNA]</scope>
    <source>
        <strain evidence="5 6">BisB5</strain>
    </source>
</reference>
<comment type="similarity">
    <text evidence="1">Belongs to the AAA ATPase family.</text>
</comment>
<proteinExistence type="inferred from homology"/>
<dbReference type="eggNOG" id="COG0465">
    <property type="taxonomic scope" value="Bacteria"/>
</dbReference>
<dbReference type="GO" id="GO:0004222">
    <property type="term" value="F:metalloendopeptidase activity"/>
    <property type="evidence" value="ECO:0007669"/>
    <property type="project" value="InterPro"/>
</dbReference>
<dbReference type="InterPro" id="IPR000642">
    <property type="entry name" value="Peptidase_M41"/>
</dbReference>
<dbReference type="InterPro" id="IPR027417">
    <property type="entry name" value="P-loop_NTPase"/>
</dbReference>
<feature type="compositionally biased region" description="Basic residues" evidence="2">
    <location>
        <begin position="1"/>
        <end position="10"/>
    </location>
</feature>
<dbReference type="InterPro" id="IPR003593">
    <property type="entry name" value="AAA+_ATPase"/>
</dbReference>
<feature type="transmembrane region" description="Helical" evidence="3">
    <location>
        <begin position="102"/>
        <end position="122"/>
    </location>
</feature>
<dbReference type="SUPFAM" id="SSF52540">
    <property type="entry name" value="P-loop containing nucleoside triphosphate hydrolases"/>
    <property type="match status" value="1"/>
</dbReference>
<sequence length="694" mass="74721">MKKKNHKRKSADRPKNRMPAQWAAKGVPVTMKVDEATRTITQAKSEDRFDLPDEMDESAPNAEKPKAPQARPRTSAMTAIVGSLFDASIPRDVRRRLNHAKALAVVVLVPGPAWVVPAEIYFRDVFGTRWIRHARDGAAKSSLKSSGDSDEAARDLARGRCVVGFAADASHLPSTLVTAADITIRLSAPTGPVLRTAITRFARRSPGDLAEGHAVGLDLSDIVAAFRPGSGAERIAQRLANSVSIVNGTGGPGESIPDLSSAVEYGAAQKFGLGLARDVRDYRLGIISWSDLPRGIVLHGEVGTGKSLYARMLASACALPLVSTSVADWFTGPRGGYLHDVIAQMRGAFDRATSLAGAKGCCLLFMDELDSIPNRLTLDSRNSDYWKPLCNDLLTRLDNSMSDTRRGIIVVSATNNLSAIDPALMRPGRLELAIEIERPDFAGTLNILRHHAPDLPHADLSVIASLAERSTGAEIMYLVREARRRARHAGRALTLEDLKSTLMPKIEVGADGFWRICLHEAGHATAALCLQSGTVRRIVVGYRVGSGGHTLIEPGKDDLLTRERLEDRAITLLAGRSAERVVLGSESAGATGDLESVTQIVASMHASAGMGDTIAFLAPAASALDALRMDPGLQARVEYDLQLLQRRADEIIRRQRAALIAIAVALRDHRHLSGEAAREIFLRHALPAVATPSK</sequence>
<evidence type="ECO:0000313" key="5">
    <source>
        <dbReference type="EMBL" id="ABE40879.1"/>
    </source>
</evidence>
<dbReference type="Proteomes" id="UP000001818">
    <property type="component" value="Chromosome"/>
</dbReference>
<dbReference type="PROSITE" id="PS00674">
    <property type="entry name" value="AAA"/>
    <property type="match status" value="1"/>
</dbReference>
<dbReference type="HOGENOM" id="CLU_000688_20_0_5"/>
<evidence type="ECO:0000313" key="6">
    <source>
        <dbReference type="Proteomes" id="UP000001818"/>
    </source>
</evidence>
<dbReference type="GO" id="GO:0030163">
    <property type="term" value="P:protein catabolic process"/>
    <property type="evidence" value="ECO:0007669"/>
    <property type="project" value="TreeGrafter"/>
</dbReference>
<evidence type="ECO:0000256" key="1">
    <source>
        <dbReference type="RuleBase" id="RU003651"/>
    </source>
</evidence>
<dbReference type="PANTHER" id="PTHR23076">
    <property type="entry name" value="METALLOPROTEASE M41 FTSH"/>
    <property type="match status" value="1"/>
</dbReference>
<dbReference type="GO" id="GO:0005524">
    <property type="term" value="F:ATP binding"/>
    <property type="evidence" value="ECO:0007669"/>
    <property type="project" value="UniProtKB-KW"/>
</dbReference>
<dbReference type="InterPro" id="IPR003959">
    <property type="entry name" value="ATPase_AAA_core"/>
</dbReference>
<dbReference type="GO" id="GO:0006508">
    <property type="term" value="P:proteolysis"/>
    <property type="evidence" value="ECO:0007669"/>
    <property type="project" value="InterPro"/>
</dbReference>
<keyword evidence="1" id="KW-0067">ATP-binding</keyword>
<dbReference type="SMART" id="SM00382">
    <property type="entry name" value="AAA"/>
    <property type="match status" value="1"/>
</dbReference>
<keyword evidence="3" id="KW-0472">Membrane</keyword>
<dbReference type="KEGG" id="rpd:RPD_3656"/>
<dbReference type="EMBL" id="CP000283">
    <property type="protein sequence ID" value="ABE40879.1"/>
    <property type="molecule type" value="Genomic_DNA"/>
</dbReference>
<organism evidence="5 6">
    <name type="scientific">Rhodopseudomonas palustris (strain BisB5)</name>
    <dbReference type="NCBI Taxonomy" id="316057"/>
    <lineage>
        <taxon>Bacteria</taxon>
        <taxon>Pseudomonadati</taxon>
        <taxon>Pseudomonadota</taxon>
        <taxon>Alphaproteobacteria</taxon>
        <taxon>Hyphomicrobiales</taxon>
        <taxon>Nitrobacteraceae</taxon>
        <taxon>Rhodopseudomonas</taxon>
    </lineage>
</organism>
<evidence type="ECO:0000256" key="3">
    <source>
        <dbReference type="SAM" id="Phobius"/>
    </source>
</evidence>
<keyword evidence="3" id="KW-1133">Transmembrane helix</keyword>
<dbReference type="GO" id="GO:0005886">
    <property type="term" value="C:plasma membrane"/>
    <property type="evidence" value="ECO:0007669"/>
    <property type="project" value="TreeGrafter"/>
</dbReference>
<dbReference type="AlphaFoldDB" id="Q132W0"/>
<dbReference type="STRING" id="316057.RPD_3656"/>
<evidence type="ECO:0000256" key="2">
    <source>
        <dbReference type="SAM" id="MobiDB-lite"/>
    </source>
</evidence>
<dbReference type="GO" id="GO:0004176">
    <property type="term" value="F:ATP-dependent peptidase activity"/>
    <property type="evidence" value="ECO:0007669"/>
    <property type="project" value="InterPro"/>
</dbReference>
<dbReference type="GO" id="GO:0016887">
    <property type="term" value="F:ATP hydrolysis activity"/>
    <property type="evidence" value="ECO:0007669"/>
    <property type="project" value="InterPro"/>
</dbReference>
<dbReference type="Pfam" id="PF00004">
    <property type="entry name" value="AAA"/>
    <property type="match status" value="1"/>
</dbReference>
<feature type="region of interest" description="Disordered" evidence="2">
    <location>
        <begin position="40"/>
        <end position="74"/>
    </location>
</feature>
<keyword evidence="1" id="KW-0547">Nucleotide-binding</keyword>
<dbReference type="Pfam" id="PF01434">
    <property type="entry name" value="Peptidase_M41"/>
    <property type="match status" value="1"/>
</dbReference>
<dbReference type="InterPro" id="IPR037219">
    <property type="entry name" value="Peptidase_M41-like"/>
</dbReference>
<feature type="region of interest" description="Disordered" evidence="2">
    <location>
        <begin position="1"/>
        <end position="28"/>
    </location>
</feature>
<feature type="domain" description="AAA+ ATPase" evidence="4">
    <location>
        <begin position="292"/>
        <end position="440"/>
    </location>
</feature>
<dbReference type="Gene3D" id="1.10.8.60">
    <property type="match status" value="1"/>
</dbReference>
<name>Q132W0_RHOPS</name>